<name>A0A7S0WFI6_9CHLO</name>
<protein>
    <submittedName>
        <fullName evidence="2">Uncharacterized protein</fullName>
    </submittedName>
</protein>
<gene>
    <name evidence="2" type="ORF">CLEI1391_LOCUS1301</name>
</gene>
<sequence>MAQLSAVPAVPGETHTDGGTVEIIEPQNPLDIEAIVSNVVSKIHLPLEIMKARSIGKAWHTACAASPSWSGVLCSLYGHTLGVLRRPAGTDTAAWLKELTLFSPEELKGWCEDRFTLGGEPYLMHLHAMAFTAPAARLRARRAGTAESTWSYTQPSPRTRFRLEVAPPGEGPVVPTAPGGTCPLYLQRVSLQELERMPGSGPVDVPNHYHAFRLGPCLLGCFMLPEVNPQAVQLAGPHQMLGCILLYDARLLLTDHDAPPPPGTYAHAVHESPAATAPAAAAAAEAQAPQPPAPLPPACQRLSALTGLVPGAVLAGAVLTNYKITCSHTHLERGHAQLGAATLRVKAVAPVADNELSREPRAVLGVTFEVTLHGPREWQIRKGGELAQVVPDDEEAYSGECVFTAHCVVNPDGVFMPDRATALQTTLPAEPNASRLLLGARAAEGGLGGARHLDLVDTWPLSLRGVASGGVVGAVAVHPVVGRAVLCVSAWGLEGLAGLARGA</sequence>
<reference evidence="2" key="1">
    <citation type="submission" date="2021-01" db="EMBL/GenBank/DDBJ databases">
        <authorList>
            <person name="Corre E."/>
            <person name="Pelletier E."/>
            <person name="Niang G."/>
            <person name="Scheremetjew M."/>
            <person name="Finn R."/>
            <person name="Kale V."/>
            <person name="Holt S."/>
            <person name="Cochrane G."/>
            <person name="Meng A."/>
            <person name="Brown T."/>
            <person name="Cohen L."/>
        </authorList>
    </citation>
    <scope>NUCLEOTIDE SEQUENCE</scope>
    <source>
        <strain evidence="2">SAG 11-49</strain>
    </source>
</reference>
<organism evidence="2">
    <name type="scientific">Chlamydomonas leiostraca</name>
    <dbReference type="NCBI Taxonomy" id="1034604"/>
    <lineage>
        <taxon>Eukaryota</taxon>
        <taxon>Viridiplantae</taxon>
        <taxon>Chlorophyta</taxon>
        <taxon>core chlorophytes</taxon>
        <taxon>Chlorophyceae</taxon>
        <taxon>CS clade</taxon>
        <taxon>Chlamydomonadales</taxon>
        <taxon>Chlamydomonadaceae</taxon>
        <taxon>Chlamydomonas</taxon>
    </lineage>
</organism>
<feature type="region of interest" description="Disordered" evidence="1">
    <location>
        <begin position="1"/>
        <end position="21"/>
    </location>
</feature>
<evidence type="ECO:0000256" key="1">
    <source>
        <dbReference type="SAM" id="MobiDB-lite"/>
    </source>
</evidence>
<accession>A0A7S0WFI6</accession>
<proteinExistence type="predicted"/>
<dbReference type="EMBL" id="HBFB01002552">
    <property type="protein sequence ID" value="CAD8665275.1"/>
    <property type="molecule type" value="Transcribed_RNA"/>
</dbReference>
<evidence type="ECO:0000313" key="2">
    <source>
        <dbReference type="EMBL" id="CAD8665275.1"/>
    </source>
</evidence>
<dbReference type="AlphaFoldDB" id="A0A7S0WFI6"/>